<dbReference type="Gene3D" id="3.30.200.20">
    <property type="entry name" value="Phosphorylase Kinase, domain 1"/>
    <property type="match status" value="1"/>
</dbReference>
<organism evidence="4 5">
    <name type="scientific">Cuscuta australis</name>
    <dbReference type="NCBI Taxonomy" id="267555"/>
    <lineage>
        <taxon>Eukaryota</taxon>
        <taxon>Viridiplantae</taxon>
        <taxon>Streptophyta</taxon>
        <taxon>Embryophyta</taxon>
        <taxon>Tracheophyta</taxon>
        <taxon>Spermatophyta</taxon>
        <taxon>Magnoliopsida</taxon>
        <taxon>eudicotyledons</taxon>
        <taxon>Gunneridae</taxon>
        <taxon>Pentapetalae</taxon>
        <taxon>asterids</taxon>
        <taxon>lamiids</taxon>
        <taxon>Solanales</taxon>
        <taxon>Convolvulaceae</taxon>
        <taxon>Cuscuteae</taxon>
        <taxon>Cuscuta</taxon>
        <taxon>Cuscuta subgen. Grammica</taxon>
        <taxon>Cuscuta sect. Cleistogrammica</taxon>
    </lineage>
</organism>
<evidence type="ECO:0000313" key="4">
    <source>
        <dbReference type="EMBL" id="RAL49078.1"/>
    </source>
</evidence>
<proteinExistence type="predicted"/>
<dbReference type="SUPFAM" id="SSF56112">
    <property type="entry name" value="Protein kinase-like (PK-like)"/>
    <property type="match status" value="1"/>
</dbReference>
<gene>
    <name evidence="4" type="ORF">DM860_015069</name>
</gene>
<sequence>MPNYFQCLRLKWRRKPVRVGGESGPMRLTGHQLSELTMNFSRSRVIAYGGFSTVYLGTAFPGSVHPVAIKTVDCGTSTRMCSIFNQELQILQRIQHDRIVGVLGYYDEGGVGALVLPYVPNGTLWENLSSSVLSWKNRVGIAYQLAEALEYLHEKCDPHIVHGDVKSSNVLLDSQFNCKLCDFGSAKTGFSSDLVVSRRKMIGSPGYTDPHYLRTGIATKKSDMYSFGVILLELITGSEAISSLKSSRVWEDESEVAKMVDPRLGDGEYELEEAMAVASIAASCLVDSPTSRPSATDVLKILRNRVPAVGFLFSMGKGT</sequence>
<comment type="caution">
    <text evidence="4">The sequence shown here is derived from an EMBL/GenBank/DDBJ whole genome shotgun (WGS) entry which is preliminary data.</text>
</comment>
<evidence type="ECO:0000256" key="1">
    <source>
        <dbReference type="ARBA" id="ARBA00022741"/>
    </source>
</evidence>
<dbReference type="Gene3D" id="1.10.510.10">
    <property type="entry name" value="Transferase(Phosphotransferase) domain 1"/>
    <property type="match status" value="1"/>
</dbReference>
<accession>A0A328DX85</accession>
<dbReference type="GO" id="GO:0005886">
    <property type="term" value="C:plasma membrane"/>
    <property type="evidence" value="ECO:0007669"/>
    <property type="project" value="TreeGrafter"/>
</dbReference>
<reference evidence="4 5" key="1">
    <citation type="submission" date="2018-06" db="EMBL/GenBank/DDBJ databases">
        <title>The Genome of Cuscuta australis (Dodder) Provides Insight into the Evolution of Plant Parasitism.</title>
        <authorList>
            <person name="Liu H."/>
        </authorList>
    </citation>
    <scope>NUCLEOTIDE SEQUENCE [LARGE SCALE GENOMIC DNA]</scope>
    <source>
        <strain evidence="5">cv. Yunnan</strain>
        <tissue evidence="4">Vines</tissue>
    </source>
</reference>
<dbReference type="SMART" id="SM00220">
    <property type="entry name" value="S_TKc"/>
    <property type="match status" value="1"/>
</dbReference>
<dbReference type="PANTHER" id="PTHR27001">
    <property type="entry name" value="OS01G0253100 PROTEIN"/>
    <property type="match status" value="1"/>
</dbReference>
<keyword evidence="5" id="KW-1185">Reference proteome</keyword>
<dbReference type="AlphaFoldDB" id="A0A328DX85"/>
<dbReference type="PANTHER" id="PTHR27001:SF585">
    <property type="entry name" value="OS02G0648100 PROTEIN"/>
    <property type="match status" value="1"/>
</dbReference>
<keyword evidence="1" id="KW-0547">Nucleotide-binding</keyword>
<dbReference type="PROSITE" id="PS50011">
    <property type="entry name" value="PROTEIN_KINASE_DOM"/>
    <property type="match status" value="1"/>
</dbReference>
<dbReference type="EMBL" id="NQVE01000093">
    <property type="protein sequence ID" value="RAL49078.1"/>
    <property type="molecule type" value="Genomic_DNA"/>
</dbReference>
<feature type="domain" description="Protein kinase" evidence="3">
    <location>
        <begin position="40"/>
        <end position="309"/>
    </location>
</feature>
<dbReference type="GO" id="GO:0005524">
    <property type="term" value="F:ATP binding"/>
    <property type="evidence" value="ECO:0007669"/>
    <property type="project" value="UniProtKB-KW"/>
</dbReference>
<dbReference type="InterPro" id="IPR000719">
    <property type="entry name" value="Prot_kinase_dom"/>
</dbReference>
<evidence type="ECO:0000313" key="5">
    <source>
        <dbReference type="Proteomes" id="UP000249390"/>
    </source>
</evidence>
<dbReference type="InterPro" id="IPR008271">
    <property type="entry name" value="Ser/Thr_kinase_AS"/>
</dbReference>
<name>A0A328DX85_9ASTE</name>
<evidence type="ECO:0000259" key="3">
    <source>
        <dbReference type="PROSITE" id="PS50011"/>
    </source>
</evidence>
<keyword evidence="2" id="KW-0067">ATP-binding</keyword>
<dbReference type="GO" id="GO:0004672">
    <property type="term" value="F:protein kinase activity"/>
    <property type="evidence" value="ECO:0007669"/>
    <property type="project" value="InterPro"/>
</dbReference>
<evidence type="ECO:0000256" key="2">
    <source>
        <dbReference type="ARBA" id="ARBA00022840"/>
    </source>
</evidence>
<dbReference type="Pfam" id="PF00069">
    <property type="entry name" value="Pkinase"/>
    <property type="match status" value="1"/>
</dbReference>
<dbReference type="InterPro" id="IPR011009">
    <property type="entry name" value="Kinase-like_dom_sf"/>
</dbReference>
<protein>
    <recommendedName>
        <fullName evidence="3">Protein kinase domain-containing protein</fullName>
    </recommendedName>
</protein>
<dbReference type="Proteomes" id="UP000249390">
    <property type="component" value="Unassembled WGS sequence"/>
</dbReference>
<dbReference type="PROSITE" id="PS00108">
    <property type="entry name" value="PROTEIN_KINASE_ST"/>
    <property type="match status" value="1"/>
</dbReference>